<comment type="catalytic activity">
    <reaction evidence="6">
        <text>[(1-&gt;4)-alpha-D-glucosyl](n) + UDP-alpha-D-glucose = [(1-&gt;4)-alpha-D-glucosyl](n+1) + UDP + H(+)</text>
        <dbReference type="Rhea" id="RHEA:18549"/>
        <dbReference type="Rhea" id="RHEA-COMP:9584"/>
        <dbReference type="Rhea" id="RHEA-COMP:9587"/>
        <dbReference type="ChEBI" id="CHEBI:15378"/>
        <dbReference type="ChEBI" id="CHEBI:15444"/>
        <dbReference type="ChEBI" id="CHEBI:58223"/>
        <dbReference type="ChEBI" id="CHEBI:58885"/>
        <dbReference type="EC" id="2.4.1.11"/>
    </reaction>
    <physiologicalReaction direction="left-to-right" evidence="6">
        <dbReference type="Rhea" id="RHEA:18550"/>
    </physiologicalReaction>
</comment>
<evidence type="ECO:0000256" key="5">
    <source>
        <dbReference type="ARBA" id="ARBA00023056"/>
    </source>
</evidence>
<keyword evidence="5 7" id="KW-0320">Glycogen biosynthesis</keyword>
<accession>W2SQH0</accession>
<evidence type="ECO:0000256" key="6">
    <source>
        <dbReference type="ARBA" id="ARBA00047345"/>
    </source>
</evidence>
<organism evidence="8 9">
    <name type="scientific">Necator americanus</name>
    <name type="common">Human hookworm</name>
    <dbReference type="NCBI Taxonomy" id="51031"/>
    <lineage>
        <taxon>Eukaryota</taxon>
        <taxon>Metazoa</taxon>
        <taxon>Ecdysozoa</taxon>
        <taxon>Nematoda</taxon>
        <taxon>Chromadorea</taxon>
        <taxon>Rhabditida</taxon>
        <taxon>Rhabditina</taxon>
        <taxon>Rhabditomorpha</taxon>
        <taxon>Strongyloidea</taxon>
        <taxon>Ancylostomatidae</taxon>
        <taxon>Bunostominae</taxon>
        <taxon>Necator</taxon>
    </lineage>
</organism>
<evidence type="ECO:0000256" key="7">
    <source>
        <dbReference type="RuleBase" id="RU363104"/>
    </source>
</evidence>
<gene>
    <name evidence="8" type="ORF">NECAME_19148</name>
</gene>
<comment type="similarity">
    <text evidence="2 7">Belongs to the glycosyltransferase 3 family.</text>
</comment>
<keyword evidence="9" id="KW-1185">Reference proteome</keyword>
<dbReference type="EMBL" id="KI666639">
    <property type="protein sequence ID" value="ETN71865.1"/>
    <property type="molecule type" value="Genomic_DNA"/>
</dbReference>
<dbReference type="UniPathway" id="UPA00164"/>
<dbReference type="OrthoDB" id="6335297at2759"/>
<dbReference type="KEGG" id="nai:NECAME_19148"/>
<name>W2SQH0_NECAM</name>
<sequence length="59" mass="7156">MFGPMKDDRWRLEVEKVEPENRQCMYGRWLIDGYPKVILFDIGSGACKMNEWKQELFDR</sequence>
<dbReference type="EC" id="2.4.1.11" evidence="7"/>
<keyword evidence="3 7" id="KW-0328">Glycosyltransferase</keyword>
<proteinExistence type="inferred from homology"/>
<evidence type="ECO:0000256" key="2">
    <source>
        <dbReference type="ARBA" id="ARBA00010686"/>
    </source>
</evidence>
<dbReference type="Pfam" id="PF05693">
    <property type="entry name" value="Glycogen_syn"/>
    <property type="match status" value="1"/>
</dbReference>
<dbReference type="GO" id="GO:0005978">
    <property type="term" value="P:glycogen biosynthetic process"/>
    <property type="evidence" value="ECO:0007669"/>
    <property type="project" value="UniProtKB-UniPathway"/>
</dbReference>
<comment type="function">
    <text evidence="7">Transfers the glycosyl residue from UDP-Glc to the non-reducing end of alpha-1,4-glucan.</text>
</comment>
<reference evidence="9" key="1">
    <citation type="journal article" date="2014" name="Nat. Genet.">
        <title>Genome of the human hookworm Necator americanus.</title>
        <authorList>
            <person name="Tang Y.T."/>
            <person name="Gao X."/>
            <person name="Rosa B.A."/>
            <person name="Abubucker S."/>
            <person name="Hallsworth-Pepin K."/>
            <person name="Martin J."/>
            <person name="Tyagi R."/>
            <person name="Heizer E."/>
            <person name="Zhang X."/>
            <person name="Bhonagiri-Palsikar V."/>
            <person name="Minx P."/>
            <person name="Warren W.C."/>
            <person name="Wang Q."/>
            <person name="Zhan B."/>
            <person name="Hotez P.J."/>
            <person name="Sternberg P.W."/>
            <person name="Dougall A."/>
            <person name="Gaze S.T."/>
            <person name="Mulvenna J."/>
            <person name="Sotillo J."/>
            <person name="Ranganathan S."/>
            <person name="Rabelo E.M."/>
            <person name="Wilson R.K."/>
            <person name="Felgner P.L."/>
            <person name="Bethony J."/>
            <person name="Hawdon J.M."/>
            <person name="Gasser R.B."/>
            <person name="Loukas A."/>
            <person name="Mitreva M."/>
        </authorList>
    </citation>
    <scope>NUCLEOTIDE SEQUENCE [LARGE SCALE GENOMIC DNA]</scope>
</reference>
<dbReference type="Proteomes" id="UP000053676">
    <property type="component" value="Unassembled WGS sequence"/>
</dbReference>
<dbReference type="AlphaFoldDB" id="W2SQH0"/>
<evidence type="ECO:0000256" key="3">
    <source>
        <dbReference type="ARBA" id="ARBA00022676"/>
    </source>
</evidence>
<dbReference type="InterPro" id="IPR008631">
    <property type="entry name" value="Glycogen_synth"/>
</dbReference>
<dbReference type="GO" id="GO:0004373">
    <property type="term" value="F:alpha-1,4-glucan glucosyltransferase (UDP-glucose donor) activity"/>
    <property type="evidence" value="ECO:0007669"/>
    <property type="project" value="UniProtKB-EC"/>
</dbReference>
<keyword evidence="4 7" id="KW-0808">Transferase</keyword>
<comment type="pathway">
    <text evidence="1 7">Glycan biosynthesis; glycogen biosynthesis.</text>
</comment>
<evidence type="ECO:0000313" key="9">
    <source>
        <dbReference type="Proteomes" id="UP000053676"/>
    </source>
</evidence>
<dbReference type="STRING" id="51031.W2SQH0"/>
<evidence type="ECO:0000256" key="4">
    <source>
        <dbReference type="ARBA" id="ARBA00022679"/>
    </source>
</evidence>
<evidence type="ECO:0000313" key="8">
    <source>
        <dbReference type="EMBL" id="ETN71865.1"/>
    </source>
</evidence>
<dbReference type="Gene3D" id="3.40.50.2000">
    <property type="entry name" value="Glycogen Phosphorylase B"/>
    <property type="match status" value="1"/>
</dbReference>
<evidence type="ECO:0000256" key="1">
    <source>
        <dbReference type="ARBA" id="ARBA00004964"/>
    </source>
</evidence>
<protein>
    <recommendedName>
        <fullName evidence="7">Glycogen [starch] synthase</fullName>
        <ecNumber evidence="7">2.4.1.11</ecNumber>
    </recommendedName>
</protein>